<dbReference type="GO" id="GO:0008170">
    <property type="term" value="F:N-methyltransferase activity"/>
    <property type="evidence" value="ECO:0007669"/>
    <property type="project" value="UniProtKB-ARBA"/>
</dbReference>
<dbReference type="Pfam" id="PF21549">
    <property type="entry name" value="PRDM2_PR"/>
    <property type="match status" value="1"/>
</dbReference>
<dbReference type="PANTHER" id="PTHR16515">
    <property type="entry name" value="PR DOMAIN ZINC FINGER PROTEIN"/>
    <property type="match status" value="1"/>
</dbReference>
<dbReference type="Gene3D" id="3.30.160.60">
    <property type="entry name" value="Classic Zinc Finger"/>
    <property type="match status" value="3"/>
</dbReference>
<dbReference type="InterPro" id="IPR036236">
    <property type="entry name" value="Znf_C2H2_sf"/>
</dbReference>
<evidence type="ECO:0000256" key="1">
    <source>
        <dbReference type="ARBA" id="ARBA00022723"/>
    </source>
</evidence>
<dbReference type="Pfam" id="PF00096">
    <property type="entry name" value="zf-C2H2"/>
    <property type="match status" value="3"/>
</dbReference>
<feature type="domain" description="C2H2-type" evidence="8">
    <location>
        <begin position="212"/>
        <end position="239"/>
    </location>
</feature>
<sequence length="298" mass="33960">MESESSESTNDLKWNGDILQNILYGRWPEWSGERPPEYARQNLLQNIPTRVLRGAPSEVFLDVSTLPLRGVGVFSATVVDMKTLIGPIPGQIVPLETASIERMENAWEIFDKNGKITNVLKVGYQQGEEASAWMTFIQTARHSQEQNLETFCDGDDIYYRSIKEIKAGEELLVWYGVHIPQSLGVPYFESTTVHNKCLEITALTEEDPPRKAVCVLCQKGFNSRSNLRSHMRTHTRHRPFGCGVCGKKFSQSSTLRNHTRLHTGEKPYKCTKCRRAYSQLAGLRAHQKSFQHQPLRHK</sequence>
<evidence type="ECO:0000256" key="5">
    <source>
        <dbReference type="ARBA" id="ARBA00023015"/>
    </source>
</evidence>
<evidence type="ECO:0000256" key="7">
    <source>
        <dbReference type="PROSITE-ProRule" id="PRU00042"/>
    </source>
</evidence>
<dbReference type="PROSITE" id="PS50157">
    <property type="entry name" value="ZINC_FINGER_C2H2_2"/>
    <property type="match status" value="3"/>
</dbReference>
<dbReference type="PROSITE" id="PS50280">
    <property type="entry name" value="SET"/>
    <property type="match status" value="1"/>
</dbReference>
<protein>
    <recommendedName>
        <fullName evidence="12">PR domain zinc finger protein 12</fullName>
    </recommendedName>
</protein>
<comment type="caution">
    <text evidence="10">The sequence shown here is derived from an EMBL/GenBank/DDBJ whole genome shotgun (WGS) entry which is preliminary data.</text>
</comment>
<dbReference type="SUPFAM" id="SSF82199">
    <property type="entry name" value="SET domain"/>
    <property type="match status" value="1"/>
</dbReference>
<dbReference type="EMBL" id="JAFNEN010000138">
    <property type="protein sequence ID" value="KAG8192600.1"/>
    <property type="molecule type" value="Genomic_DNA"/>
</dbReference>
<gene>
    <name evidence="10" type="ORF">JTE90_015233</name>
</gene>
<evidence type="ECO:0000313" key="11">
    <source>
        <dbReference type="Proteomes" id="UP000827092"/>
    </source>
</evidence>
<dbReference type="GO" id="GO:0022008">
    <property type="term" value="P:neurogenesis"/>
    <property type="evidence" value="ECO:0007669"/>
    <property type="project" value="TreeGrafter"/>
</dbReference>
<feature type="domain" description="C2H2-type" evidence="8">
    <location>
        <begin position="268"/>
        <end position="297"/>
    </location>
</feature>
<dbReference type="GO" id="GO:0005634">
    <property type="term" value="C:nucleus"/>
    <property type="evidence" value="ECO:0007669"/>
    <property type="project" value="UniProtKB-ARBA"/>
</dbReference>
<dbReference type="SMART" id="SM00355">
    <property type="entry name" value="ZnF_C2H2"/>
    <property type="match status" value="3"/>
</dbReference>
<dbReference type="InterPro" id="IPR013087">
    <property type="entry name" value="Znf_C2H2_type"/>
</dbReference>
<evidence type="ECO:0008006" key="12">
    <source>
        <dbReference type="Google" id="ProtNLM"/>
    </source>
</evidence>
<proteinExistence type="predicted"/>
<dbReference type="GO" id="GO:0008270">
    <property type="term" value="F:zinc ion binding"/>
    <property type="evidence" value="ECO:0007669"/>
    <property type="project" value="UniProtKB-KW"/>
</dbReference>
<dbReference type="FunFam" id="3.30.160.60:FF:000358">
    <property type="entry name" value="zinc finger protein 24"/>
    <property type="match status" value="1"/>
</dbReference>
<dbReference type="SUPFAM" id="SSF57667">
    <property type="entry name" value="beta-beta-alpha zinc fingers"/>
    <property type="match status" value="2"/>
</dbReference>
<keyword evidence="4" id="KW-0862">Zinc</keyword>
<accession>A0AAV6V773</accession>
<organism evidence="10 11">
    <name type="scientific">Oedothorax gibbosus</name>
    <dbReference type="NCBI Taxonomy" id="931172"/>
    <lineage>
        <taxon>Eukaryota</taxon>
        <taxon>Metazoa</taxon>
        <taxon>Ecdysozoa</taxon>
        <taxon>Arthropoda</taxon>
        <taxon>Chelicerata</taxon>
        <taxon>Arachnida</taxon>
        <taxon>Araneae</taxon>
        <taxon>Araneomorphae</taxon>
        <taxon>Entelegynae</taxon>
        <taxon>Araneoidea</taxon>
        <taxon>Linyphiidae</taxon>
        <taxon>Erigoninae</taxon>
        <taxon>Oedothorax</taxon>
    </lineage>
</organism>
<dbReference type="Proteomes" id="UP000827092">
    <property type="component" value="Unassembled WGS sequence"/>
</dbReference>
<keyword evidence="1" id="KW-0479">Metal-binding</keyword>
<evidence type="ECO:0000256" key="2">
    <source>
        <dbReference type="ARBA" id="ARBA00022737"/>
    </source>
</evidence>
<evidence type="ECO:0000256" key="4">
    <source>
        <dbReference type="ARBA" id="ARBA00022833"/>
    </source>
</evidence>
<keyword evidence="5" id="KW-0805">Transcription regulation</keyword>
<dbReference type="InterPro" id="IPR001214">
    <property type="entry name" value="SET_dom"/>
</dbReference>
<dbReference type="GO" id="GO:0010468">
    <property type="term" value="P:regulation of gene expression"/>
    <property type="evidence" value="ECO:0007669"/>
    <property type="project" value="TreeGrafter"/>
</dbReference>
<keyword evidence="3 7" id="KW-0863">Zinc-finger</keyword>
<dbReference type="AlphaFoldDB" id="A0AAV6V773"/>
<dbReference type="FunFam" id="3.30.160.60:FF:000501">
    <property type="entry name" value="PR domain zinc finger protein 12"/>
    <property type="match status" value="1"/>
</dbReference>
<evidence type="ECO:0000256" key="6">
    <source>
        <dbReference type="ARBA" id="ARBA00023163"/>
    </source>
</evidence>
<reference evidence="10 11" key="1">
    <citation type="journal article" date="2022" name="Nat. Ecol. Evol.">
        <title>A masculinizing supergene underlies an exaggerated male reproductive morph in a spider.</title>
        <authorList>
            <person name="Hendrickx F."/>
            <person name="De Corte Z."/>
            <person name="Sonet G."/>
            <person name="Van Belleghem S.M."/>
            <person name="Kostlbacher S."/>
            <person name="Vangestel C."/>
        </authorList>
    </citation>
    <scope>NUCLEOTIDE SEQUENCE [LARGE SCALE GENOMIC DNA]</scope>
    <source>
        <strain evidence="10">W744_W776</strain>
    </source>
</reference>
<keyword evidence="6" id="KW-0804">Transcription</keyword>
<feature type="domain" description="C2H2-type" evidence="8">
    <location>
        <begin position="240"/>
        <end position="267"/>
    </location>
</feature>
<feature type="domain" description="SET" evidence="9">
    <location>
        <begin position="55"/>
        <end position="176"/>
    </location>
</feature>
<dbReference type="GO" id="GO:0008757">
    <property type="term" value="F:S-adenosylmethionine-dependent methyltransferase activity"/>
    <property type="evidence" value="ECO:0007669"/>
    <property type="project" value="UniProtKB-ARBA"/>
</dbReference>
<dbReference type="Gene3D" id="2.170.270.10">
    <property type="entry name" value="SET domain"/>
    <property type="match status" value="1"/>
</dbReference>
<evidence type="ECO:0000259" key="9">
    <source>
        <dbReference type="PROSITE" id="PS50280"/>
    </source>
</evidence>
<evidence type="ECO:0000313" key="10">
    <source>
        <dbReference type="EMBL" id="KAG8192600.1"/>
    </source>
</evidence>
<dbReference type="InterPro" id="IPR046341">
    <property type="entry name" value="SET_dom_sf"/>
</dbReference>
<keyword evidence="11" id="KW-1185">Reference proteome</keyword>
<dbReference type="FunFam" id="3.30.160.60:FF:000446">
    <property type="entry name" value="Zinc finger protein"/>
    <property type="match status" value="1"/>
</dbReference>
<evidence type="ECO:0000259" key="8">
    <source>
        <dbReference type="PROSITE" id="PS50157"/>
    </source>
</evidence>
<name>A0AAV6V773_9ARAC</name>
<evidence type="ECO:0000256" key="3">
    <source>
        <dbReference type="ARBA" id="ARBA00022771"/>
    </source>
</evidence>
<dbReference type="GO" id="GO:0008276">
    <property type="term" value="F:protein methyltransferase activity"/>
    <property type="evidence" value="ECO:0007669"/>
    <property type="project" value="UniProtKB-ARBA"/>
</dbReference>
<dbReference type="PROSITE" id="PS00028">
    <property type="entry name" value="ZINC_FINGER_C2H2_1"/>
    <property type="match status" value="3"/>
</dbReference>
<dbReference type="InterPro" id="IPR050331">
    <property type="entry name" value="Zinc_finger"/>
</dbReference>
<dbReference type="PANTHER" id="PTHR16515:SF20">
    <property type="entry name" value="PR DOMAIN ZINC FINGER PROTEIN 12"/>
    <property type="match status" value="1"/>
</dbReference>
<keyword evidence="2" id="KW-0677">Repeat</keyword>